<evidence type="ECO:0000313" key="3">
    <source>
        <dbReference type="Proteomes" id="UP001241169"/>
    </source>
</evidence>
<keyword evidence="1" id="KW-1133">Transmembrane helix</keyword>
<accession>A0ABQ9SYJ0</accession>
<protein>
    <submittedName>
        <fullName evidence="2">Uncharacterized protein</fullName>
    </submittedName>
</protein>
<keyword evidence="3" id="KW-1185">Reference proteome</keyword>
<evidence type="ECO:0000313" key="2">
    <source>
        <dbReference type="EMBL" id="KAK1544585.1"/>
    </source>
</evidence>
<comment type="caution">
    <text evidence="2">The sequence shown here is derived from an EMBL/GenBank/DDBJ whole genome shotgun (WGS) entry which is preliminary data.</text>
</comment>
<keyword evidence="1" id="KW-0472">Membrane</keyword>
<organism evidence="2 3">
    <name type="scientific">Colletotrichum paranaense</name>
    <dbReference type="NCBI Taxonomy" id="1914294"/>
    <lineage>
        <taxon>Eukaryota</taxon>
        <taxon>Fungi</taxon>
        <taxon>Dikarya</taxon>
        <taxon>Ascomycota</taxon>
        <taxon>Pezizomycotina</taxon>
        <taxon>Sordariomycetes</taxon>
        <taxon>Hypocreomycetidae</taxon>
        <taxon>Glomerellales</taxon>
        <taxon>Glomerellaceae</taxon>
        <taxon>Colletotrichum</taxon>
        <taxon>Colletotrichum acutatum species complex</taxon>
    </lineage>
</organism>
<name>A0ABQ9SYJ0_9PEZI</name>
<feature type="transmembrane region" description="Helical" evidence="1">
    <location>
        <begin position="129"/>
        <end position="154"/>
    </location>
</feature>
<dbReference type="GeneID" id="85370274"/>
<dbReference type="RefSeq" id="XP_060353703.1">
    <property type="nucleotide sequence ID" value="XM_060486375.1"/>
</dbReference>
<dbReference type="EMBL" id="MOPA01000002">
    <property type="protein sequence ID" value="KAK1544585.1"/>
    <property type="molecule type" value="Genomic_DNA"/>
</dbReference>
<sequence length="164" mass="17706">MRILKAQLDACIELHRAVRVINLLPVLIDLSISAVQCKAKNGTPLSTASTSTVPRRLQSARTVYSDQMAISDWSGHSAIVEDGKKRELAPPDIAAVDRSDNRPSGTYVAIPISTEPMASRSKRSWLRRYWIFVLAMAILIVGGIIAGAVGGITASHQAEQRGST</sequence>
<keyword evidence="1" id="KW-0812">Transmembrane</keyword>
<evidence type="ECO:0000256" key="1">
    <source>
        <dbReference type="SAM" id="Phobius"/>
    </source>
</evidence>
<gene>
    <name evidence="2" type="ORF">CPAR01_02087</name>
</gene>
<proteinExistence type="predicted"/>
<dbReference type="Proteomes" id="UP001241169">
    <property type="component" value="Unassembled WGS sequence"/>
</dbReference>
<reference evidence="2 3" key="1">
    <citation type="submission" date="2016-10" db="EMBL/GenBank/DDBJ databases">
        <title>The genome sequence of Colletotrichum fioriniae PJ7.</title>
        <authorList>
            <person name="Baroncelli R."/>
        </authorList>
    </citation>
    <scope>NUCLEOTIDE SEQUENCE [LARGE SCALE GENOMIC DNA]</scope>
    <source>
        <strain evidence="2 3">IMI 384185</strain>
    </source>
</reference>